<organism evidence="1 2">
    <name type="scientific">Parafrankia irregularis</name>
    <dbReference type="NCBI Taxonomy" id="795642"/>
    <lineage>
        <taxon>Bacteria</taxon>
        <taxon>Bacillati</taxon>
        <taxon>Actinomycetota</taxon>
        <taxon>Actinomycetes</taxon>
        <taxon>Frankiales</taxon>
        <taxon>Frankiaceae</taxon>
        <taxon>Parafrankia</taxon>
    </lineage>
</organism>
<dbReference type="RefSeq" id="WP_091276597.1">
    <property type="nucleotide sequence ID" value="NZ_FAOZ01000007.1"/>
</dbReference>
<accession>A0A0S4QLJ1</accession>
<gene>
    <name evidence="1" type="ORF">Ga0074812_107307</name>
</gene>
<dbReference type="AlphaFoldDB" id="A0A0S4QLJ1"/>
<sequence length="235" mass="24592">MPLVGSAASETRLRLRTAAAGVLFLLTTAACGDDGDSGGITDLPRRTGPIAAKDYVLTEGPETTGLTAAPTEDMDDPGDDSPLNMFDKDLATCLGVALDTLSPKSADEAHSDTFTSEATSERGEKQSLEIGSLAGIYTADQVQALTTALRHPDYLSCQNKTMSDDGDDPMRELPTPDGALSAYRVTFTADSTMDVIHLGGGRVFATLVVAADGRTPDADLEAGLVRQLAAKINRQ</sequence>
<dbReference type="Proteomes" id="UP000198802">
    <property type="component" value="Unassembled WGS sequence"/>
</dbReference>
<proteinExistence type="predicted"/>
<dbReference type="EMBL" id="FAOZ01000007">
    <property type="protein sequence ID" value="CUU56423.1"/>
    <property type="molecule type" value="Genomic_DNA"/>
</dbReference>
<name>A0A0S4QLJ1_9ACTN</name>
<evidence type="ECO:0008006" key="3">
    <source>
        <dbReference type="Google" id="ProtNLM"/>
    </source>
</evidence>
<keyword evidence="2" id="KW-1185">Reference proteome</keyword>
<reference evidence="2" key="1">
    <citation type="submission" date="2015-11" db="EMBL/GenBank/DDBJ databases">
        <authorList>
            <person name="Varghese N."/>
        </authorList>
    </citation>
    <scope>NUCLEOTIDE SEQUENCE [LARGE SCALE GENOMIC DNA]</scope>
    <source>
        <strain evidence="2">DSM 45899</strain>
    </source>
</reference>
<protein>
    <recommendedName>
        <fullName evidence="3">PknH-like extracellular domain-containing protein</fullName>
    </recommendedName>
</protein>
<evidence type="ECO:0000313" key="2">
    <source>
        <dbReference type="Proteomes" id="UP000198802"/>
    </source>
</evidence>
<evidence type="ECO:0000313" key="1">
    <source>
        <dbReference type="EMBL" id="CUU56423.1"/>
    </source>
</evidence>